<evidence type="ECO:0000313" key="2">
    <source>
        <dbReference type="Proteomes" id="UP001164539"/>
    </source>
</evidence>
<dbReference type="EMBL" id="CM051403">
    <property type="protein sequence ID" value="KAJ4708449.1"/>
    <property type="molecule type" value="Genomic_DNA"/>
</dbReference>
<sequence>MMITLHLLPPLPTLQNPNFTSAQFANPLKNPNLAAKPFCRPLKNPNLTIFSRHPQSNPPHYSCGRWASFSKDPNFPQFKLPRPNILNPKNLFHRKYCNQLKSSEEQTKAVVNSGGGGGGKGGGGGDNGDDDGEVEKESGPLPEWLKITTDDAKTVLAAVVISLAFRSFVAEPRYIPSLSMYPTFDVGDRIVAEKVTYYFRKPCANDIVIFKSPPVLQEVGYTDDDVFIKRIVAKEGDIVEVHEGKLIVNGVVRNENFILESPSYNMTPIRVPENSVFVMGDNRNNSYDSHVWGPLPAKNIIGRSIFRYWPPNRIAGTVLEGGCAVDYQVKDIPASNATSPSN</sequence>
<organism evidence="1 2">
    <name type="scientific">Melia azedarach</name>
    <name type="common">Chinaberry tree</name>
    <dbReference type="NCBI Taxonomy" id="155640"/>
    <lineage>
        <taxon>Eukaryota</taxon>
        <taxon>Viridiplantae</taxon>
        <taxon>Streptophyta</taxon>
        <taxon>Embryophyta</taxon>
        <taxon>Tracheophyta</taxon>
        <taxon>Spermatophyta</taxon>
        <taxon>Magnoliopsida</taxon>
        <taxon>eudicotyledons</taxon>
        <taxon>Gunneridae</taxon>
        <taxon>Pentapetalae</taxon>
        <taxon>rosids</taxon>
        <taxon>malvids</taxon>
        <taxon>Sapindales</taxon>
        <taxon>Meliaceae</taxon>
        <taxon>Melia</taxon>
    </lineage>
</organism>
<reference evidence="1 2" key="1">
    <citation type="journal article" date="2023" name="Science">
        <title>Complex scaffold remodeling in plant triterpene biosynthesis.</title>
        <authorList>
            <person name="De La Pena R."/>
            <person name="Hodgson H."/>
            <person name="Liu J.C."/>
            <person name="Stephenson M.J."/>
            <person name="Martin A.C."/>
            <person name="Owen C."/>
            <person name="Harkess A."/>
            <person name="Leebens-Mack J."/>
            <person name="Jimenez L.E."/>
            <person name="Osbourn A."/>
            <person name="Sattely E.S."/>
        </authorList>
    </citation>
    <scope>NUCLEOTIDE SEQUENCE [LARGE SCALE GENOMIC DNA]</scope>
    <source>
        <strain evidence="2">cv. JPN11</strain>
        <tissue evidence="1">Leaf</tissue>
    </source>
</reference>
<proteinExistence type="predicted"/>
<gene>
    <name evidence="1" type="ORF">OWV82_018392</name>
</gene>
<name>A0ACC1XB12_MELAZ</name>
<comment type="caution">
    <text evidence="1">The sequence shown here is derived from an EMBL/GenBank/DDBJ whole genome shotgun (WGS) entry which is preliminary data.</text>
</comment>
<dbReference type="Proteomes" id="UP001164539">
    <property type="component" value="Chromosome 10"/>
</dbReference>
<accession>A0ACC1XB12</accession>
<evidence type="ECO:0000313" key="1">
    <source>
        <dbReference type="EMBL" id="KAJ4708449.1"/>
    </source>
</evidence>
<protein>
    <submittedName>
        <fullName evidence="1">Chloroplast processing peptidase-like protein</fullName>
    </submittedName>
</protein>
<keyword evidence="2" id="KW-1185">Reference proteome</keyword>